<dbReference type="AlphaFoldDB" id="A0A8J6EQK4"/>
<dbReference type="Proteomes" id="UP000770717">
    <property type="component" value="Unassembled WGS sequence"/>
</dbReference>
<evidence type="ECO:0000313" key="2">
    <source>
        <dbReference type="Proteomes" id="UP000770717"/>
    </source>
</evidence>
<keyword evidence="2" id="KW-1185">Reference proteome</keyword>
<reference evidence="1" key="1">
    <citation type="thesis" date="2020" institute="ProQuest LLC" country="789 East Eisenhower Parkway, Ann Arbor, MI, USA">
        <title>Comparative Genomics and Chromosome Evolution.</title>
        <authorList>
            <person name="Mudd A.B."/>
        </authorList>
    </citation>
    <scope>NUCLEOTIDE SEQUENCE</scope>
    <source>
        <strain evidence="1">HN-11 Male</strain>
        <tissue evidence="1">Kidney and liver</tissue>
    </source>
</reference>
<dbReference type="EMBL" id="WNTK01000028">
    <property type="protein sequence ID" value="KAG9473039.1"/>
    <property type="molecule type" value="Genomic_DNA"/>
</dbReference>
<evidence type="ECO:0000313" key="1">
    <source>
        <dbReference type="EMBL" id="KAG9473039.1"/>
    </source>
</evidence>
<sequence>MCAKKKSAARMSGKRVSYARSLEQLLNEGPFITEHCDSIVTVFSDDGTPCEDEGIPCNSCYSSGRGPRCYPIALNGAGAAVAPLKAVG</sequence>
<accession>A0A8J6EQK4</accession>
<comment type="caution">
    <text evidence="1">The sequence shown here is derived from an EMBL/GenBank/DDBJ whole genome shotgun (WGS) entry which is preliminary data.</text>
</comment>
<protein>
    <submittedName>
        <fullName evidence="1">Uncharacterized protein</fullName>
    </submittedName>
</protein>
<name>A0A8J6EQK4_ELECQ</name>
<proteinExistence type="predicted"/>
<gene>
    <name evidence="1" type="ORF">GDO78_015319</name>
</gene>
<organism evidence="1 2">
    <name type="scientific">Eleutherodactylus coqui</name>
    <name type="common">Puerto Rican coqui</name>
    <dbReference type="NCBI Taxonomy" id="57060"/>
    <lineage>
        <taxon>Eukaryota</taxon>
        <taxon>Metazoa</taxon>
        <taxon>Chordata</taxon>
        <taxon>Craniata</taxon>
        <taxon>Vertebrata</taxon>
        <taxon>Euteleostomi</taxon>
        <taxon>Amphibia</taxon>
        <taxon>Batrachia</taxon>
        <taxon>Anura</taxon>
        <taxon>Neobatrachia</taxon>
        <taxon>Hyloidea</taxon>
        <taxon>Eleutherodactylidae</taxon>
        <taxon>Eleutherodactylinae</taxon>
        <taxon>Eleutherodactylus</taxon>
        <taxon>Eleutherodactylus</taxon>
    </lineage>
</organism>